<feature type="compositionally biased region" description="Basic and acidic residues" evidence="1">
    <location>
        <begin position="59"/>
        <end position="83"/>
    </location>
</feature>
<evidence type="ECO:0000256" key="1">
    <source>
        <dbReference type="SAM" id="MobiDB-lite"/>
    </source>
</evidence>
<evidence type="ECO:0000313" key="3">
    <source>
        <dbReference type="Proteomes" id="UP000694413"/>
    </source>
</evidence>
<dbReference type="AlphaFoldDB" id="A0A8D2QA26"/>
<dbReference type="Ensembl" id="ENSZALT00000001238.1">
    <property type="protein sequence ID" value="ENSZALP00000000690.1"/>
    <property type="gene ID" value="ENSZALG00000000830.1"/>
</dbReference>
<accession>A0A8D2QA26</accession>
<dbReference type="GO" id="GO:0015629">
    <property type="term" value="C:actin cytoskeleton"/>
    <property type="evidence" value="ECO:0007669"/>
    <property type="project" value="TreeGrafter"/>
</dbReference>
<proteinExistence type="predicted"/>
<feature type="region of interest" description="Disordered" evidence="1">
    <location>
        <begin position="58"/>
        <end position="93"/>
    </location>
</feature>
<dbReference type="GO" id="GO:0016529">
    <property type="term" value="C:sarcoplasmic reticulum"/>
    <property type="evidence" value="ECO:0007669"/>
    <property type="project" value="TreeGrafter"/>
</dbReference>
<organism evidence="2 3">
    <name type="scientific">Zonotrichia albicollis</name>
    <name type="common">White-throated sparrow</name>
    <name type="synonym">Fringilla albicollis</name>
    <dbReference type="NCBI Taxonomy" id="44394"/>
    <lineage>
        <taxon>Eukaryota</taxon>
        <taxon>Metazoa</taxon>
        <taxon>Chordata</taxon>
        <taxon>Craniata</taxon>
        <taxon>Vertebrata</taxon>
        <taxon>Euteleostomi</taxon>
        <taxon>Archelosauria</taxon>
        <taxon>Archosauria</taxon>
        <taxon>Dinosauria</taxon>
        <taxon>Saurischia</taxon>
        <taxon>Theropoda</taxon>
        <taxon>Coelurosauria</taxon>
        <taxon>Aves</taxon>
        <taxon>Neognathae</taxon>
        <taxon>Neoaves</taxon>
        <taxon>Telluraves</taxon>
        <taxon>Australaves</taxon>
        <taxon>Passeriformes</taxon>
        <taxon>Passerellidae</taxon>
        <taxon>Zonotrichia</taxon>
    </lineage>
</organism>
<dbReference type="GO" id="GO:0030833">
    <property type="term" value="P:regulation of actin filament polymerization"/>
    <property type="evidence" value="ECO:0007669"/>
    <property type="project" value="TreeGrafter"/>
</dbReference>
<keyword evidence="3" id="KW-1185">Reference proteome</keyword>
<dbReference type="GO" id="GO:0030136">
    <property type="term" value="C:clathrin-coated vesicle"/>
    <property type="evidence" value="ECO:0007669"/>
    <property type="project" value="TreeGrafter"/>
</dbReference>
<reference evidence="2" key="1">
    <citation type="submission" date="2025-08" db="UniProtKB">
        <authorList>
            <consortium name="Ensembl"/>
        </authorList>
    </citation>
    <scope>IDENTIFICATION</scope>
</reference>
<name>A0A8D2QA26_ZONAL</name>
<reference evidence="2" key="2">
    <citation type="submission" date="2025-09" db="UniProtKB">
        <authorList>
            <consortium name="Ensembl"/>
        </authorList>
    </citation>
    <scope>IDENTIFICATION</scope>
</reference>
<dbReference type="GO" id="GO:0043066">
    <property type="term" value="P:negative regulation of apoptotic process"/>
    <property type="evidence" value="ECO:0007669"/>
    <property type="project" value="InterPro"/>
</dbReference>
<evidence type="ECO:0000313" key="2">
    <source>
        <dbReference type="Ensembl" id="ENSZALP00000000690.1"/>
    </source>
</evidence>
<dbReference type="PANTHER" id="PTHR14938:SF2">
    <property type="entry name" value="HCLS1-ASSOCIATED PROTEIN X-1"/>
    <property type="match status" value="1"/>
</dbReference>
<sequence length="109" mass="11701">GAGAEGSSLLRTASGACPHLDSQVSSAGLGTILRPDEPRSHSYFQSVSVTTVTLPDGAVEERRTVQDSQGRRETTVTRRRGDQQEEIPAANLGPSSALGSFLRRWFSSW</sequence>
<dbReference type="PANTHER" id="PTHR14938">
    <property type="entry name" value="HCLS1-ASSOCIATED PROTEIN X-1"/>
    <property type="match status" value="1"/>
</dbReference>
<dbReference type="GO" id="GO:0016324">
    <property type="term" value="C:apical plasma membrane"/>
    <property type="evidence" value="ECO:0007669"/>
    <property type="project" value="TreeGrafter"/>
</dbReference>
<dbReference type="GO" id="GO:0005739">
    <property type="term" value="C:mitochondrion"/>
    <property type="evidence" value="ECO:0007669"/>
    <property type="project" value="TreeGrafter"/>
</dbReference>
<dbReference type="InterPro" id="IPR017248">
    <property type="entry name" value="HAX-1"/>
</dbReference>
<protein>
    <submittedName>
        <fullName evidence="2">Uncharacterized protein</fullName>
    </submittedName>
</protein>
<dbReference type="Proteomes" id="UP000694413">
    <property type="component" value="Unassembled WGS sequence"/>
</dbReference>